<accession>A0AAV7LZ76</accession>
<organism evidence="1 2">
    <name type="scientific">Pleurodeles waltl</name>
    <name type="common">Iberian ribbed newt</name>
    <dbReference type="NCBI Taxonomy" id="8319"/>
    <lineage>
        <taxon>Eukaryota</taxon>
        <taxon>Metazoa</taxon>
        <taxon>Chordata</taxon>
        <taxon>Craniata</taxon>
        <taxon>Vertebrata</taxon>
        <taxon>Euteleostomi</taxon>
        <taxon>Amphibia</taxon>
        <taxon>Batrachia</taxon>
        <taxon>Caudata</taxon>
        <taxon>Salamandroidea</taxon>
        <taxon>Salamandridae</taxon>
        <taxon>Pleurodelinae</taxon>
        <taxon>Pleurodeles</taxon>
    </lineage>
</organism>
<reference evidence="1" key="1">
    <citation type="journal article" date="2022" name="bioRxiv">
        <title>Sequencing and chromosome-scale assembly of the giantPleurodeles waltlgenome.</title>
        <authorList>
            <person name="Brown T."/>
            <person name="Elewa A."/>
            <person name="Iarovenko S."/>
            <person name="Subramanian E."/>
            <person name="Araus A.J."/>
            <person name="Petzold A."/>
            <person name="Susuki M."/>
            <person name="Suzuki K.-i.T."/>
            <person name="Hayashi T."/>
            <person name="Toyoda A."/>
            <person name="Oliveira C."/>
            <person name="Osipova E."/>
            <person name="Leigh N.D."/>
            <person name="Simon A."/>
            <person name="Yun M.H."/>
        </authorList>
    </citation>
    <scope>NUCLEOTIDE SEQUENCE</scope>
    <source>
        <strain evidence="1">20211129_DDA</strain>
        <tissue evidence="1">Liver</tissue>
    </source>
</reference>
<feature type="non-terminal residue" evidence="1">
    <location>
        <position position="61"/>
    </location>
</feature>
<proteinExistence type="predicted"/>
<protein>
    <submittedName>
        <fullName evidence="1">Uncharacterized protein</fullName>
    </submittedName>
</protein>
<dbReference type="Proteomes" id="UP001066276">
    <property type="component" value="Chromosome 10"/>
</dbReference>
<name>A0AAV7LZ76_PLEWA</name>
<comment type="caution">
    <text evidence="1">The sequence shown here is derived from an EMBL/GenBank/DDBJ whole genome shotgun (WGS) entry which is preliminary data.</text>
</comment>
<evidence type="ECO:0000313" key="1">
    <source>
        <dbReference type="EMBL" id="KAJ1096248.1"/>
    </source>
</evidence>
<dbReference type="EMBL" id="JANPWB010000014">
    <property type="protein sequence ID" value="KAJ1096248.1"/>
    <property type="molecule type" value="Genomic_DNA"/>
</dbReference>
<gene>
    <name evidence="1" type="ORF">NDU88_001391</name>
</gene>
<dbReference type="AlphaFoldDB" id="A0AAV7LZ76"/>
<evidence type="ECO:0000313" key="2">
    <source>
        <dbReference type="Proteomes" id="UP001066276"/>
    </source>
</evidence>
<sequence length="61" mass="6434">MSHGIHRLMVLAQRCPDLPSRLQPQALGSLLPFPPGVWVVVPSMVPLLCLSSPGAALPPSP</sequence>
<keyword evidence="2" id="KW-1185">Reference proteome</keyword>